<dbReference type="PANTHER" id="PTHR13538:SF4">
    <property type="entry name" value="N-ALPHA-ACETYLTRANSFERASE 80"/>
    <property type="match status" value="1"/>
</dbReference>
<dbReference type="InterPro" id="IPR000182">
    <property type="entry name" value="GNAT_dom"/>
</dbReference>
<dbReference type="PANTHER" id="PTHR13538">
    <property type="entry name" value="N-ACETYLTRANSFERASE 6"/>
    <property type="match status" value="1"/>
</dbReference>
<proteinExistence type="predicted"/>
<dbReference type="AlphaFoldDB" id="A6TQ22"/>
<dbReference type="EMBL" id="CP000724">
    <property type="protein sequence ID" value="ABR48290.1"/>
    <property type="molecule type" value="Genomic_DNA"/>
</dbReference>
<dbReference type="CDD" id="cd04301">
    <property type="entry name" value="NAT_SF"/>
    <property type="match status" value="1"/>
</dbReference>
<dbReference type="GO" id="GO:0008080">
    <property type="term" value="F:N-acetyltransferase activity"/>
    <property type="evidence" value="ECO:0007669"/>
    <property type="project" value="InterPro"/>
</dbReference>
<evidence type="ECO:0000313" key="3">
    <source>
        <dbReference type="Proteomes" id="UP000001572"/>
    </source>
</evidence>
<dbReference type="STRING" id="293826.Amet_2131"/>
<organism evidence="2 3">
    <name type="scientific">Alkaliphilus metalliredigens (strain QYMF)</name>
    <dbReference type="NCBI Taxonomy" id="293826"/>
    <lineage>
        <taxon>Bacteria</taxon>
        <taxon>Bacillati</taxon>
        <taxon>Bacillota</taxon>
        <taxon>Clostridia</taxon>
        <taxon>Peptostreptococcales</taxon>
        <taxon>Natronincolaceae</taxon>
        <taxon>Alkaliphilus</taxon>
    </lineage>
</organism>
<name>A6TQ22_ALKMQ</name>
<dbReference type="SUPFAM" id="SSF55729">
    <property type="entry name" value="Acyl-CoA N-acyltransferases (Nat)"/>
    <property type="match status" value="1"/>
</dbReference>
<evidence type="ECO:0000259" key="1">
    <source>
        <dbReference type="PROSITE" id="PS51186"/>
    </source>
</evidence>
<keyword evidence="3" id="KW-1185">Reference proteome</keyword>
<protein>
    <submittedName>
        <fullName evidence="2">GCN5-related N-acetyltransferase</fullName>
    </submittedName>
</protein>
<dbReference type="GO" id="GO:1905502">
    <property type="term" value="F:acetyl-CoA binding"/>
    <property type="evidence" value="ECO:0007669"/>
    <property type="project" value="TreeGrafter"/>
</dbReference>
<dbReference type="KEGG" id="amt:Amet_2131"/>
<reference evidence="3" key="1">
    <citation type="journal article" date="2016" name="Genome Announc.">
        <title>Complete genome sequence of Alkaliphilus metalliredigens strain QYMF, an alkaliphilic and metal-reducing bacterium isolated from borax-contaminated leachate ponds.</title>
        <authorList>
            <person name="Hwang C."/>
            <person name="Copeland A."/>
            <person name="Lucas S."/>
            <person name="Lapidus A."/>
            <person name="Barry K."/>
            <person name="Detter J.C."/>
            <person name="Glavina Del Rio T."/>
            <person name="Hammon N."/>
            <person name="Israni S."/>
            <person name="Dalin E."/>
            <person name="Tice H."/>
            <person name="Pitluck S."/>
            <person name="Chertkov O."/>
            <person name="Brettin T."/>
            <person name="Bruce D."/>
            <person name="Han C."/>
            <person name="Schmutz J."/>
            <person name="Larimer F."/>
            <person name="Land M.L."/>
            <person name="Hauser L."/>
            <person name="Kyrpides N."/>
            <person name="Mikhailova N."/>
            <person name="Ye Q."/>
            <person name="Zhou J."/>
            <person name="Richardson P."/>
            <person name="Fields M.W."/>
        </authorList>
    </citation>
    <scope>NUCLEOTIDE SEQUENCE [LARGE SCALE GENOMIC DNA]</scope>
    <source>
        <strain evidence="3">QYMF</strain>
    </source>
</reference>
<dbReference type="Gene3D" id="3.40.630.30">
    <property type="match status" value="1"/>
</dbReference>
<dbReference type="HOGENOM" id="CLU_117112_0_0_9"/>
<dbReference type="OrthoDB" id="9789053at2"/>
<keyword evidence="2" id="KW-0808">Transferase</keyword>
<dbReference type="RefSeq" id="WP_012063267.1">
    <property type="nucleotide sequence ID" value="NC_009633.1"/>
</dbReference>
<feature type="domain" description="N-acetyltransferase" evidence="1">
    <location>
        <begin position="2"/>
        <end position="151"/>
    </location>
</feature>
<gene>
    <name evidence="2" type="ordered locus">Amet_2131</name>
</gene>
<dbReference type="Proteomes" id="UP000001572">
    <property type="component" value="Chromosome"/>
</dbReference>
<dbReference type="Pfam" id="PF00583">
    <property type="entry name" value="Acetyltransf_1"/>
    <property type="match status" value="1"/>
</dbReference>
<evidence type="ECO:0000313" key="2">
    <source>
        <dbReference type="EMBL" id="ABR48290.1"/>
    </source>
</evidence>
<dbReference type="PROSITE" id="PS51186">
    <property type="entry name" value="GNAT"/>
    <property type="match status" value="1"/>
</dbReference>
<dbReference type="GO" id="GO:0005737">
    <property type="term" value="C:cytoplasm"/>
    <property type="evidence" value="ECO:0007669"/>
    <property type="project" value="TreeGrafter"/>
</dbReference>
<accession>A6TQ22</accession>
<dbReference type="eggNOG" id="COG3153">
    <property type="taxonomic scope" value="Bacteria"/>
</dbReference>
<sequence length="152" mass="17975">MVKIEHLSNYKEHIDTISKWLCKEWGTSDNIEFFKSILNHSLIKTNLPQTFIALDDGKPVGTIGLWRCDMVSRQDLFPWLSALYVIPAYRSKGIGKQLQSYLLSYTKRIGYEEIYLYTDLENYYEKIGWEYIDRGITYSGEYDKIYKKSLKD</sequence>
<dbReference type="InterPro" id="IPR016181">
    <property type="entry name" value="Acyl_CoA_acyltransferase"/>
</dbReference>
<dbReference type="InterPro" id="IPR039840">
    <property type="entry name" value="NAA80"/>
</dbReference>